<sequence>MKFKKSHFLLFLTSLLPALASIAAPQALSVEQDGIVGHYYQPPANSHNQPVIVLGGSEGRATA</sequence>
<proteinExistence type="predicted"/>
<accession>F5ZCM1</accession>
<dbReference type="RefSeq" id="WP_013783710.1">
    <property type="nucleotide sequence ID" value="NC_015554.1"/>
</dbReference>
<dbReference type="Proteomes" id="UP000000683">
    <property type="component" value="Chromosome"/>
</dbReference>
<dbReference type="AlphaFoldDB" id="F5ZCM1"/>
<protein>
    <submittedName>
        <fullName evidence="2">Uncharacterized protein</fullName>
    </submittedName>
</protein>
<evidence type="ECO:0000256" key="1">
    <source>
        <dbReference type="SAM" id="SignalP"/>
    </source>
</evidence>
<keyword evidence="1" id="KW-0732">Signal</keyword>
<evidence type="ECO:0000313" key="3">
    <source>
        <dbReference type="Proteomes" id="UP000000683"/>
    </source>
</evidence>
<organism evidence="2 3">
    <name type="scientific">Alteromonas naphthalenivorans</name>
    <dbReference type="NCBI Taxonomy" id="715451"/>
    <lineage>
        <taxon>Bacteria</taxon>
        <taxon>Pseudomonadati</taxon>
        <taxon>Pseudomonadota</taxon>
        <taxon>Gammaproteobacteria</taxon>
        <taxon>Alteromonadales</taxon>
        <taxon>Alteromonadaceae</taxon>
        <taxon>Alteromonas/Salinimonas group</taxon>
        <taxon>Alteromonas</taxon>
    </lineage>
</organism>
<keyword evidence="3" id="KW-1185">Reference proteome</keyword>
<dbReference type="KEGG" id="alt:ambt_06165"/>
<dbReference type="HOGENOM" id="CLU_2875764_0_0_6"/>
<evidence type="ECO:0000313" key="2">
    <source>
        <dbReference type="EMBL" id="AEF02770.1"/>
    </source>
</evidence>
<name>F5ZCM1_ALTNA</name>
<reference evidence="2 3" key="1">
    <citation type="journal article" date="2011" name="J. Bacteriol.">
        <title>Complete genome sequence of the polycyclic aromatic hydrocarbon-degrading bacterium Alteromonas sp. strain SN2.</title>
        <authorList>
            <person name="Jin H.M."/>
            <person name="Jeong H."/>
            <person name="Moon E.J."/>
            <person name="Math R.K."/>
            <person name="Lee K."/>
            <person name="Kim H.J."/>
            <person name="Jeon C.O."/>
            <person name="Oh T.K."/>
            <person name="Kim J.F."/>
        </authorList>
    </citation>
    <scope>NUCLEOTIDE SEQUENCE [LARGE SCALE GENOMIC DNA]</scope>
    <source>
        <strain evidence="3">JCM 17741 / KACC 18427 / KCTC 11700BP / SN2</strain>
    </source>
</reference>
<dbReference type="EMBL" id="CP002339">
    <property type="protein sequence ID" value="AEF02770.1"/>
    <property type="molecule type" value="Genomic_DNA"/>
</dbReference>
<feature type="chain" id="PRO_5003330538" evidence="1">
    <location>
        <begin position="21"/>
        <end position="63"/>
    </location>
</feature>
<gene>
    <name evidence="2" type="ordered locus">ambt_06165</name>
</gene>
<feature type="signal peptide" evidence="1">
    <location>
        <begin position="1"/>
        <end position="20"/>
    </location>
</feature>